<feature type="chain" id="PRO_5038392771" description="DUF732 domain-containing protein" evidence="2">
    <location>
        <begin position="20"/>
        <end position="207"/>
    </location>
</feature>
<keyword evidence="2" id="KW-0732">Signal</keyword>
<dbReference type="OrthoDB" id="5019830at2"/>
<comment type="caution">
    <text evidence="3">The sequence shown here is derived from an EMBL/GenBank/DDBJ whole genome shotgun (WGS) entry which is preliminary data.</text>
</comment>
<evidence type="ECO:0000313" key="3">
    <source>
        <dbReference type="EMBL" id="TDN41633.1"/>
    </source>
</evidence>
<accession>A0A4R6DBF9</accession>
<feature type="region of interest" description="Disordered" evidence="1">
    <location>
        <begin position="176"/>
        <end position="197"/>
    </location>
</feature>
<dbReference type="Proteomes" id="UP000295764">
    <property type="component" value="Unassembled WGS sequence"/>
</dbReference>
<protein>
    <recommendedName>
        <fullName evidence="5">DUF732 domain-containing protein</fullName>
    </recommendedName>
</protein>
<proteinExistence type="predicted"/>
<reference evidence="3 4" key="1">
    <citation type="submission" date="2019-03" db="EMBL/GenBank/DDBJ databases">
        <title>Genomic analyses of the natural microbiome of Caenorhabditis elegans.</title>
        <authorList>
            <person name="Samuel B."/>
        </authorList>
    </citation>
    <scope>NUCLEOTIDE SEQUENCE [LARGE SCALE GENOMIC DNA]</scope>
    <source>
        <strain evidence="3 4">JUb65</strain>
    </source>
</reference>
<dbReference type="RefSeq" id="WP_133521205.1">
    <property type="nucleotide sequence ID" value="NZ_SNVW01000017.1"/>
</dbReference>
<dbReference type="EMBL" id="SNVW01000017">
    <property type="protein sequence ID" value="TDN41633.1"/>
    <property type="molecule type" value="Genomic_DNA"/>
</dbReference>
<evidence type="ECO:0000256" key="2">
    <source>
        <dbReference type="SAM" id="SignalP"/>
    </source>
</evidence>
<name>A0A4R6DBF9_9MICO</name>
<sequence>MPFPAAALLALGSMLTALVLTTAACSAGGSEEPKPTVPSGGLESAGPWTDEFRAALDHGVSAFEAEILADGAVTSAEVEAAHDRVDRCLADSGLSIDYDPDGGFELVSLDERYPDGFFERSDPILRACEKESDEYVTYLFAETRRNPERRDDAEITVPCLIAAGLVDNGYTEQQWRDDSDADTLPFDSTSEPARQCDFDPLGLWRDR</sequence>
<gene>
    <name evidence="3" type="ORF">EDF64_11730</name>
</gene>
<dbReference type="AlphaFoldDB" id="A0A4R6DBF9"/>
<evidence type="ECO:0000256" key="1">
    <source>
        <dbReference type="SAM" id="MobiDB-lite"/>
    </source>
</evidence>
<feature type="signal peptide" evidence="2">
    <location>
        <begin position="1"/>
        <end position="19"/>
    </location>
</feature>
<organism evidence="3 4">
    <name type="scientific">Curtobacterium flaccumfaciens</name>
    <dbReference type="NCBI Taxonomy" id="2035"/>
    <lineage>
        <taxon>Bacteria</taxon>
        <taxon>Bacillati</taxon>
        <taxon>Actinomycetota</taxon>
        <taxon>Actinomycetes</taxon>
        <taxon>Micrococcales</taxon>
        <taxon>Microbacteriaceae</taxon>
        <taxon>Curtobacterium</taxon>
    </lineage>
</organism>
<evidence type="ECO:0008006" key="5">
    <source>
        <dbReference type="Google" id="ProtNLM"/>
    </source>
</evidence>
<evidence type="ECO:0000313" key="4">
    <source>
        <dbReference type="Proteomes" id="UP000295764"/>
    </source>
</evidence>